<organism evidence="17 18">
    <name type="scientific">Sphingobium chungbukense</name>
    <dbReference type="NCBI Taxonomy" id="56193"/>
    <lineage>
        <taxon>Bacteria</taxon>
        <taxon>Pseudomonadati</taxon>
        <taxon>Pseudomonadota</taxon>
        <taxon>Alphaproteobacteria</taxon>
        <taxon>Sphingomonadales</taxon>
        <taxon>Sphingomonadaceae</taxon>
        <taxon>Sphingobium</taxon>
    </lineage>
</organism>
<comment type="function">
    <text evidence="4 14">Catalyzes ATP-dependent phosphorylation of adenosylcobinamide and addition of GMP to adenosylcobinamide phosphate.</text>
</comment>
<comment type="pathway">
    <text evidence="5 14">Cofactor biosynthesis; adenosylcobalamin biosynthesis; adenosylcobalamin from cob(II)yrinate a,c-diamide: step 6/7.</text>
</comment>
<evidence type="ECO:0000256" key="15">
    <source>
        <dbReference type="PIRSR" id="PIRSR006135-1"/>
    </source>
</evidence>
<evidence type="ECO:0000313" key="17">
    <source>
        <dbReference type="EMBL" id="KKW92105.1"/>
    </source>
</evidence>
<dbReference type="EC" id="2.7.7.62" evidence="14"/>
<name>A0A0M3AQJ4_9SPHN</name>
<keyword evidence="11 14" id="KW-0418">Kinase</keyword>
<gene>
    <name evidence="17" type="ORF">YP76_12810</name>
</gene>
<feature type="binding site" evidence="16">
    <location>
        <begin position="47"/>
        <end position="50"/>
    </location>
    <ligand>
        <name>GTP</name>
        <dbReference type="ChEBI" id="CHEBI:37565"/>
    </ligand>
</feature>
<evidence type="ECO:0000256" key="16">
    <source>
        <dbReference type="PIRSR" id="PIRSR006135-2"/>
    </source>
</evidence>
<evidence type="ECO:0000256" key="5">
    <source>
        <dbReference type="ARBA" id="ARBA00004692"/>
    </source>
</evidence>
<dbReference type="PANTHER" id="PTHR34848:SF1">
    <property type="entry name" value="BIFUNCTIONAL ADENOSYLCOBALAMIN BIOSYNTHESIS PROTEIN COBU"/>
    <property type="match status" value="1"/>
</dbReference>
<dbReference type="GO" id="GO:0005524">
    <property type="term" value="F:ATP binding"/>
    <property type="evidence" value="ECO:0007669"/>
    <property type="project" value="UniProtKB-UniRule"/>
</dbReference>
<keyword evidence="10 14" id="KW-0547">Nucleotide-binding</keyword>
<dbReference type="EC" id="2.7.1.156" evidence="14"/>
<keyword evidence="9 14" id="KW-0808">Transferase</keyword>
<keyword evidence="8 14" id="KW-0169">Cobalamin biosynthesis</keyword>
<dbReference type="GO" id="GO:0043752">
    <property type="term" value="F:adenosylcobinamide kinase activity"/>
    <property type="evidence" value="ECO:0007669"/>
    <property type="project" value="UniProtKB-EC"/>
</dbReference>
<comment type="catalytic activity">
    <reaction evidence="1 14">
        <text>adenosylcob(III)inamide + ATP = adenosylcob(III)inamide phosphate + ADP + H(+)</text>
        <dbReference type="Rhea" id="RHEA:15769"/>
        <dbReference type="ChEBI" id="CHEBI:2480"/>
        <dbReference type="ChEBI" id="CHEBI:15378"/>
        <dbReference type="ChEBI" id="CHEBI:30616"/>
        <dbReference type="ChEBI" id="CHEBI:58502"/>
        <dbReference type="ChEBI" id="CHEBI:456216"/>
        <dbReference type="EC" id="2.7.1.156"/>
    </reaction>
</comment>
<dbReference type="InterPro" id="IPR027417">
    <property type="entry name" value="P-loop_NTPase"/>
</dbReference>
<comment type="caution">
    <text evidence="17">The sequence shown here is derived from an EMBL/GenBank/DDBJ whole genome shotgun (WGS) entry which is preliminary data.</text>
</comment>
<evidence type="ECO:0000256" key="2">
    <source>
        <dbReference type="ARBA" id="ARBA00000711"/>
    </source>
</evidence>
<comment type="catalytic activity">
    <reaction evidence="2 14">
        <text>adenosylcob(III)inamide phosphate + GTP + H(+) = adenosylcob(III)inamide-GDP + diphosphate</text>
        <dbReference type="Rhea" id="RHEA:22712"/>
        <dbReference type="ChEBI" id="CHEBI:15378"/>
        <dbReference type="ChEBI" id="CHEBI:33019"/>
        <dbReference type="ChEBI" id="CHEBI:37565"/>
        <dbReference type="ChEBI" id="CHEBI:58502"/>
        <dbReference type="ChEBI" id="CHEBI:60487"/>
        <dbReference type="EC" id="2.7.7.62"/>
    </reaction>
</comment>
<reference evidence="17 18" key="1">
    <citation type="submission" date="2015-04" db="EMBL/GenBank/DDBJ databases">
        <title>Genome sequence of aromatic hydrocarbons-degrading Sphingobium chungbukense DJ77.</title>
        <authorList>
            <person name="Kim Y.-C."/>
            <person name="Chae J.-C."/>
        </authorList>
    </citation>
    <scope>NUCLEOTIDE SEQUENCE [LARGE SCALE GENOMIC DNA]</scope>
    <source>
        <strain evidence="17 18">DJ77</strain>
    </source>
</reference>
<evidence type="ECO:0000313" key="18">
    <source>
        <dbReference type="Proteomes" id="UP000033874"/>
    </source>
</evidence>
<feature type="binding site" evidence="16">
    <location>
        <position position="80"/>
    </location>
    <ligand>
        <name>GTP</name>
        <dbReference type="ChEBI" id="CHEBI:37565"/>
    </ligand>
</feature>
<proteinExistence type="inferred from homology"/>
<dbReference type="CDD" id="cd00544">
    <property type="entry name" value="CobU"/>
    <property type="match status" value="1"/>
</dbReference>
<dbReference type="Gene3D" id="3.40.50.300">
    <property type="entry name" value="P-loop containing nucleotide triphosphate hydrolases"/>
    <property type="match status" value="1"/>
</dbReference>
<dbReference type="AlphaFoldDB" id="A0A0M3AQJ4"/>
<feature type="binding site" evidence="16">
    <location>
        <position position="58"/>
    </location>
    <ligand>
        <name>GTP</name>
        <dbReference type="ChEBI" id="CHEBI:37565"/>
    </ligand>
</feature>
<keyword evidence="12 14" id="KW-0067">ATP-binding</keyword>
<dbReference type="Pfam" id="PF02283">
    <property type="entry name" value="CobU"/>
    <property type="match status" value="1"/>
</dbReference>
<dbReference type="GO" id="GO:0009236">
    <property type="term" value="P:cobalamin biosynthetic process"/>
    <property type="evidence" value="ECO:0007669"/>
    <property type="project" value="UniProtKB-UniRule"/>
</dbReference>
<keyword evidence="18" id="KW-1185">Reference proteome</keyword>
<evidence type="ECO:0000256" key="7">
    <source>
        <dbReference type="ARBA" id="ARBA00007490"/>
    </source>
</evidence>
<dbReference type="GO" id="GO:0008820">
    <property type="term" value="F:cobinamide phosphate guanylyltransferase activity"/>
    <property type="evidence" value="ECO:0007669"/>
    <property type="project" value="UniProtKB-UniRule"/>
</dbReference>
<dbReference type="PIRSF" id="PIRSF006135">
    <property type="entry name" value="CobU"/>
    <property type="match status" value="1"/>
</dbReference>
<feature type="active site" description="GMP-histidine intermediate" evidence="15">
    <location>
        <position position="46"/>
    </location>
</feature>
<dbReference type="EMBL" id="LBIC01000005">
    <property type="protein sequence ID" value="KKW92105.1"/>
    <property type="molecule type" value="Genomic_DNA"/>
</dbReference>
<dbReference type="PANTHER" id="PTHR34848">
    <property type="match status" value="1"/>
</dbReference>
<comment type="catalytic activity">
    <reaction evidence="3">
        <text>adenosylcob(III)inamide + GTP = adenosylcob(III)inamide phosphate + GDP + H(+)</text>
        <dbReference type="Rhea" id="RHEA:15765"/>
        <dbReference type="ChEBI" id="CHEBI:2480"/>
        <dbReference type="ChEBI" id="CHEBI:15378"/>
        <dbReference type="ChEBI" id="CHEBI:37565"/>
        <dbReference type="ChEBI" id="CHEBI:58189"/>
        <dbReference type="ChEBI" id="CHEBI:58502"/>
        <dbReference type="EC" id="2.7.1.156"/>
    </reaction>
</comment>
<feature type="binding site" evidence="16">
    <location>
        <begin position="5"/>
        <end position="12"/>
    </location>
    <ligand>
        <name>GTP</name>
        <dbReference type="ChEBI" id="CHEBI:37565"/>
    </ligand>
</feature>
<evidence type="ECO:0000256" key="13">
    <source>
        <dbReference type="ARBA" id="ARBA00023134"/>
    </source>
</evidence>
<dbReference type="SUPFAM" id="SSF52540">
    <property type="entry name" value="P-loop containing nucleoside triphosphate hydrolases"/>
    <property type="match status" value="1"/>
</dbReference>
<evidence type="ECO:0000256" key="12">
    <source>
        <dbReference type="ARBA" id="ARBA00022840"/>
    </source>
</evidence>
<evidence type="ECO:0000256" key="9">
    <source>
        <dbReference type="ARBA" id="ARBA00022679"/>
    </source>
</evidence>
<dbReference type="GO" id="GO:0005525">
    <property type="term" value="F:GTP binding"/>
    <property type="evidence" value="ECO:0007669"/>
    <property type="project" value="UniProtKB-UniRule"/>
</dbReference>
<dbReference type="PATRIC" id="fig|56193.3.peg.2667"/>
<dbReference type="STRING" id="56193.YP76_12810"/>
<protein>
    <recommendedName>
        <fullName evidence="14">Bifunctional adenosylcobalamin biosynthesis protein</fullName>
        <ecNumber evidence="14">2.7.1.156</ecNumber>
        <ecNumber evidence="14">2.7.7.62</ecNumber>
    </recommendedName>
</protein>
<keyword evidence="13 14" id="KW-0342">GTP-binding</keyword>
<evidence type="ECO:0000256" key="1">
    <source>
        <dbReference type="ARBA" id="ARBA00000312"/>
    </source>
</evidence>
<evidence type="ECO:0000256" key="14">
    <source>
        <dbReference type="PIRNR" id="PIRNR006135"/>
    </source>
</evidence>
<evidence type="ECO:0000256" key="8">
    <source>
        <dbReference type="ARBA" id="ARBA00022573"/>
    </source>
</evidence>
<dbReference type="InterPro" id="IPR003203">
    <property type="entry name" value="CobU/CobP"/>
</dbReference>
<dbReference type="UniPathway" id="UPA00148">
    <property type="reaction ID" value="UER00236"/>
</dbReference>
<dbReference type="Proteomes" id="UP000033874">
    <property type="component" value="Unassembled WGS sequence"/>
</dbReference>
<evidence type="ECO:0000256" key="6">
    <source>
        <dbReference type="ARBA" id="ARBA00005159"/>
    </source>
</evidence>
<sequence>MLVLGGARSGKSRYAQERCEAVPGRLVYIATAQAFDSEMTERIARHRGERGARWSTIEAPLDLAGAIGEAAGQGDAILIDCLTLWLSNLLLAGTDMATARAGLIDGVAACPVPVISVANEVGFGIVPDNALARRFRDEAGWLNQDMAALCREVVLVAAGLPLTLKA</sequence>
<evidence type="ECO:0000256" key="11">
    <source>
        <dbReference type="ARBA" id="ARBA00022777"/>
    </source>
</evidence>
<comment type="similarity">
    <text evidence="7 14">Belongs to the CobU/CobP family.</text>
</comment>
<feature type="binding site" evidence="16">
    <location>
        <begin position="30"/>
        <end position="32"/>
    </location>
    <ligand>
        <name>GTP</name>
        <dbReference type="ChEBI" id="CHEBI:37565"/>
    </ligand>
</feature>
<dbReference type="NCBIfam" id="NF004469">
    <property type="entry name" value="PRK05800.1"/>
    <property type="match status" value="1"/>
</dbReference>
<evidence type="ECO:0000256" key="4">
    <source>
        <dbReference type="ARBA" id="ARBA00003889"/>
    </source>
</evidence>
<evidence type="ECO:0000256" key="3">
    <source>
        <dbReference type="ARBA" id="ARBA00001522"/>
    </source>
</evidence>
<evidence type="ECO:0000256" key="10">
    <source>
        <dbReference type="ARBA" id="ARBA00022741"/>
    </source>
</evidence>
<comment type="pathway">
    <text evidence="6 14">Cofactor biosynthesis; adenosylcobalamin biosynthesis; adenosylcobalamin from cob(II)yrinate a,c-diamide: step 5/7.</text>
</comment>
<accession>A0A0M3AQJ4</accession>